<dbReference type="InterPro" id="IPR052961">
    <property type="entry name" value="Oxido-Kinase-like_Enzymes"/>
</dbReference>
<dbReference type="OrthoDB" id="3806873at2"/>
<gene>
    <name evidence="2" type="ORF">GCM10010990_33430</name>
</gene>
<comment type="caution">
    <text evidence="2">The sequence shown here is derived from an EMBL/GenBank/DDBJ whole genome shotgun (WGS) entry which is preliminary data.</text>
</comment>
<reference evidence="2" key="2">
    <citation type="submission" date="2020-09" db="EMBL/GenBank/DDBJ databases">
        <authorList>
            <person name="Sun Q."/>
            <person name="Zhou Y."/>
        </authorList>
    </citation>
    <scope>NUCLEOTIDE SEQUENCE</scope>
    <source>
        <strain evidence="2">CGMCC 1.15360</strain>
    </source>
</reference>
<dbReference type="Pfam" id="PF01636">
    <property type="entry name" value="APH"/>
    <property type="match status" value="1"/>
</dbReference>
<keyword evidence="3" id="KW-1185">Reference proteome</keyword>
<organism evidence="2 3">
    <name type="scientific">Croceicoccus mobilis</name>
    <dbReference type="NCBI Taxonomy" id="1703339"/>
    <lineage>
        <taxon>Bacteria</taxon>
        <taxon>Pseudomonadati</taxon>
        <taxon>Pseudomonadota</taxon>
        <taxon>Alphaproteobacteria</taxon>
        <taxon>Sphingomonadales</taxon>
        <taxon>Erythrobacteraceae</taxon>
        <taxon>Croceicoccus</taxon>
    </lineage>
</organism>
<protein>
    <recommendedName>
        <fullName evidence="1">Aminoglycoside phosphotransferase domain-containing protein</fullName>
    </recommendedName>
</protein>
<feature type="domain" description="Aminoglycoside phosphotransferase" evidence="1">
    <location>
        <begin position="104"/>
        <end position="317"/>
    </location>
</feature>
<dbReference type="PANTHER" id="PTHR23020:SF41">
    <property type="entry name" value="AMINOGLYCOSIDE PHOSPHOTRANSFERASE DOMAIN-CONTAINING PROTEIN"/>
    <property type="match status" value="1"/>
</dbReference>
<dbReference type="InterPro" id="IPR011009">
    <property type="entry name" value="Kinase-like_dom_sf"/>
</dbReference>
<proteinExistence type="predicted"/>
<dbReference type="SUPFAM" id="SSF56112">
    <property type="entry name" value="Protein kinase-like (PK-like)"/>
    <property type="match status" value="1"/>
</dbReference>
<name>A0A916Z8A1_9SPHN</name>
<dbReference type="PANTHER" id="PTHR23020">
    <property type="entry name" value="UNCHARACTERIZED NUCLEAR HORMONE RECEPTOR-RELATED"/>
    <property type="match status" value="1"/>
</dbReference>
<accession>A0A916Z8A1</accession>
<dbReference type="AlphaFoldDB" id="A0A916Z8A1"/>
<dbReference type="InterPro" id="IPR002575">
    <property type="entry name" value="Aminoglycoside_PTrfase"/>
</dbReference>
<evidence type="ECO:0000313" key="3">
    <source>
        <dbReference type="Proteomes" id="UP000612349"/>
    </source>
</evidence>
<dbReference type="EMBL" id="BMIP01000009">
    <property type="protein sequence ID" value="GGD80849.1"/>
    <property type="molecule type" value="Genomic_DNA"/>
</dbReference>
<dbReference type="Gene3D" id="3.90.1200.10">
    <property type="match status" value="1"/>
</dbReference>
<dbReference type="RefSeq" id="WP_066770631.1">
    <property type="nucleotide sequence ID" value="NZ_BMIP01000009.1"/>
</dbReference>
<evidence type="ECO:0000313" key="2">
    <source>
        <dbReference type="EMBL" id="GGD80849.1"/>
    </source>
</evidence>
<sequence length="390" mass="44179">METDAARIRDLFATEVHEAAVTKAEQVPPSYGAITLEWLNDVLCRDRGDVRVTEFSFDERDDGSSNRRRIWLGYNAVGQDADLPSSVFCKAAESLENRIVLGVSDTARAEADFYRLVQPSLSIPTPQARYARFDPANFAYLIMMDDMAHDVRFPDERHMISRDQAEQMVATLASLHSQFYQSPELGTSALPFKTWPVWWAGMMRGSLDFPDFCDMGFECIAPRLPAALVSRRADVWPATMASVARHEHLPHTLIHSDVHLKNWFIAGDGRMGLHDWQLTTIGHWSRDFAFALTSALTVDQRRNWFEDLLRLYLEEMAASGAGPIDYDDAFRNVREQLMTVFAFWTITMCPTGDMPAMQPERTTTEFLIRMGTAIDDYGSIDSLLNSETPA</sequence>
<reference evidence="2" key="1">
    <citation type="journal article" date="2014" name="Int. J. Syst. Evol. Microbiol.">
        <title>Complete genome sequence of Corynebacterium casei LMG S-19264T (=DSM 44701T), isolated from a smear-ripened cheese.</title>
        <authorList>
            <consortium name="US DOE Joint Genome Institute (JGI-PGF)"/>
            <person name="Walter F."/>
            <person name="Albersmeier A."/>
            <person name="Kalinowski J."/>
            <person name="Ruckert C."/>
        </authorList>
    </citation>
    <scope>NUCLEOTIDE SEQUENCE</scope>
    <source>
        <strain evidence="2">CGMCC 1.15360</strain>
    </source>
</reference>
<evidence type="ECO:0000259" key="1">
    <source>
        <dbReference type="Pfam" id="PF01636"/>
    </source>
</evidence>
<dbReference type="Proteomes" id="UP000612349">
    <property type="component" value="Unassembled WGS sequence"/>
</dbReference>